<evidence type="ECO:0000256" key="5">
    <source>
        <dbReference type="ARBA" id="ARBA00022741"/>
    </source>
</evidence>
<feature type="binding site" evidence="10">
    <location>
        <begin position="13"/>
        <end position="21"/>
    </location>
    <ligand>
        <name>ATP</name>
        <dbReference type="ChEBI" id="CHEBI:30616"/>
    </ligand>
</feature>
<dbReference type="PANTHER" id="PTHR21299">
    <property type="entry name" value="CYTIDYLATE KINASE/PANTOATE-BETA-ALANINE LIGASE"/>
    <property type="match status" value="1"/>
</dbReference>
<dbReference type="GO" id="GO:0005829">
    <property type="term" value="C:cytosol"/>
    <property type="evidence" value="ECO:0007669"/>
    <property type="project" value="TreeGrafter"/>
</dbReference>
<evidence type="ECO:0000313" key="14">
    <source>
        <dbReference type="Proteomes" id="UP000265938"/>
    </source>
</evidence>
<dbReference type="HAMAP" id="MF_00238">
    <property type="entry name" value="Cytidyl_kinase_type1"/>
    <property type="match status" value="1"/>
</dbReference>
<dbReference type="AlphaFoldDB" id="A0A3A3EML5"/>
<evidence type="ECO:0000256" key="7">
    <source>
        <dbReference type="ARBA" id="ARBA00022840"/>
    </source>
</evidence>
<comment type="subcellular location">
    <subcellularLocation>
        <location evidence="1 10">Cytoplasm</location>
    </subcellularLocation>
</comment>
<accession>A0A3A3EML5</accession>
<dbReference type="GO" id="GO:0015949">
    <property type="term" value="P:nucleobase-containing small molecule interconversion"/>
    <property type="evidence" value="ECO:0007669"/>
    <property type="project" value="TreeGrafter"/>
</dbReference>
<reference evidence="12" key="4">
    <citation type="submission" date="2020-09" db="EMBL/GenBank/DDBJ databases">
        <authorList>
            <person name="Sun Q."/>
            <person name="Zhou Y."/>
        </authorList>
    </citation>
    <scope>NUCLEOTIDE SEQUENCE</scope>
    <source>
        <strain evidence="12">CGMCC 1.15394</strain>
    </source>
</reference>
<dbReference type="InterPro" id="IPR027417">
    <property type="entry name" value="P-loop_NTPase"/>
</dbReference>
<keyword evidence="5 10" id="KW-0547">Nucleotide-binding</keyword>
<organism evidence="13 14">
    <name type="scientific">Pseudoalteromonas gelatinilytica</name>
    <dbReference type="NCBI Taxonomy" id="1703256"/>
    <lineage>
        <taxon>Bacteria</taxon>
        <taxon>Pseudomonadati</taxon>
        <taxon>Pseudomonadota</taxon>
        <taxon>Gammaproteobacteria</taxon>
        <taxon>Alteromonadales</taxon>
        <taxon>Pseudoalteromonadaceae</taxon>
        <taxon>Pseudoalteromonas</taxon>
    </lineage>
</organism>
<evidence type="ECO:0000256" key="8">
    <source>
        <dbReference type="ARBA" id="ARBA00047615"/>
    </source>
</evidence>
<keyword evidence="4 10" id="KW-0808">Transferase</keyword>
<evidence type="ECO:0000313" key="12">
    <source>
        <dbReference type="EMBL" id="GGE88621.1"/>
    </source>
</evidence>
<dbReference type="EC" id="2.7.4.25" evidence="10"/>
<dbReference type="EMBL" id="QYSE01000001">
    <property type="protein sequence ID" value="RJF36916.1"/>
    <property type="molecule type" value="Genomic_DNA"/>
</dbReference>
<dbReference type="InterPro" id="IPR003136">
    <property type="entry name" value="Cytidylate_kin"/>
</dbReference>
<dbReference type="NCBIfam" id="TIGR00017">
    <property type="entry name" value="cmk"/>
    <property type="match status" value="1"/>
</dbReference>
<dbReference type="Gene3D" id="3.40.50.300">
    <property type="entry name" value="P-loop containing nucleotide triphosphate hydrolases"/>
    <property type="match status" value="1"/>
</dbReference>
<keyword evidence="6 10" id="KW-0418">Kinase</keyword>
<evidence type="ECO:0000256" key="2">
    <source>
        <dbReference type="ARBA" id="ARBA00009427"/>
    </source>
</evidence>
<evidence type="ECO:0000256" key="1">
    <source>
        <dbReference type="ARBA" id="ARBA00004496"/>
    </source>
</evidence>
<evidence type="ECO:0000256" key="10">
    <source>
        <dbReference type="HAMAP-Rule" id="MF_00238"/>
    </source>
</evidence>
<comment type="catalytic activity">
    <reaction evidence="9 10">
        <text>CMP + ATP = CDP + ADP</text>
        <dbReference type="Rhea" id="RHEA:11600"/>
        <dbReference type="ChEBI" id="CHEBI:30616"/>
        <dbReference type="ChEBI" id="CHEBI:58069"/>
        <dbReference type="ChEBI" id="CHEBI:60377"/>
        <dbReference type="ChEBI" id="CHEBI:456216"/>
        <dbReference type="EC" id="2.7.4.25"/>
    </reaction>
</comment>
<evidence type="ECO:0000256" key="3">
    <source>
        <dbReference type="ARBA" id="ARBA00022490"/>
    </source>
</evidence>
<sequence length="237" mass="25848">MQALSMPVITIDGPSGSGKGTVCRLLAEKLGWDVLDSGAIYRVLSLAALHHQIELDNEDALVPLAANLDVQFLVDSQTHTSKIVLEGEDVTTTIRNEEVGAAASKIAALPRVREALLRRQRAFRTESGLIADGRDMGTVVFPDAPLKIYLTATAEERARRRFAELNERGLDVTLSGLLEDIKARDHRDMTREVAPLVPAEDAIEIDTSEFNALQVFDKVVTLIDEAVLAGKLPKAKK</sequence>
<evidence type="ECO:0000313" key="15">
    <source>
        <dbReference type="Proteomes" id="UP000638462"/>
    </source>
</evidence>
<protein>
    <recommendedName>
        <fullName evidence="10">Cytidylate kinase</fullName>
        <shortName evidence="10">CK</shortName>
        <ecNumber evidence="10">2.7.4.25</ecNumber>
    </recommendedName>
    <alternativeName>
        <fullName evidence="10">Cytidine monophosphate kinase</fullName>
        <shortName evidence="10">CMP kinase</shortName>
    </alternativeName>
</protein>
<dbReference type="Pfam" id="PF02224">
    <property type="entry name" value="Cytidylate_kin"/>
    <property type="match status" value="1"/>
</dbReference>
<evidence type="ECO:0000313" key="13">
    <source>
        <dbReference type="EMBL" id="RJF36916.1"/>
    </source>
</evidence>
<comment type="caution">
    <text evidence="13">The sequence shown here is derived from an EMBL/GenBank/DDBJ whole genome shotgun (WGS) entry which is preliminary data.</text>
</comment>
<reference evidence="12" key="1">
    <citation type="journal article" date="2014" name="Int. J. Syst. Evol. Microbiol.">
        <title>Complete genome of a new Firmicutes species belonging to the dominant human colonic microbiota ('Ruminococcus bicirculans') reveals two chromosomes and a selective capacity to utilize plant glucans.</title>
        <authorList>
            <consortium name="NISC Comparative Sequencing Program"/>
            <person name="Wegmann U."/>
            <person name="Louis P."/>
            <person name="Goesmann A."/>
            <person name="Henrissat B."/>
            <person name="Duncan S.H."/>
            <person name="Flint H.J."/>
        </authorList>
    </citation>
    <scope>NUCLEOTIDE SEQUENCE</scope>
    <source>
        <strain evidence="12">CGMCC 1.15394</strain>
    </source>
</reference>
<reference evidence="13 14" key="2">
    <citation type="submission" date="2018-09" db="EMBL/GenBank/DDBJ databases">
        <title>Identification of marine bacteria producing industrial enzymes.</title>
        <authorList>
            <person name="Cheng T.H."/>
            <person name="Saidin J."/>
            <person name="Muhd D.D."/>
            <person name="Isa M.N.M."/>
            <person name="Bakar M.F.A."/>
            <person name="Ismail N."/>
        </authorList>
    </citation>
    <scope>NUCLEOTIDE SEQUENCE [LARGE SCALE GENOMIC DNA]</scope>
    <source>
        <strain evidence="13 14">MNAD 1.6</strain>
    </source>
</reference>
<dbReference type="PANTHER" id="PTHR21299:SF2">
    <property type="entry name" value="CYTIDYLATE KINASE"/>
    <property type="match status" value="1"/>
</dbReference>
<proteinExistence type="inferred from homology"/>
<dbReference type="SUPFAM" id="SSF52540">
    <property type="entry name" value="P-loop containing nucleoside triphosphate hydrolases"/>
    <property type="match status" value="1"/>
</dbReference>
<reference evidence="15" key="3">
    <citation type="journal article" date="2019" name="Int. J. Syst. Evol. Microbiol.">
        <title>The Global Catalogue of Microorganisms (GCM) 10K type strain sequencing project: providing services to taxonomists for standard genome sequencing and annotation.</title>
        <authorList>
            <consortium name="The Broad Institute Genomics Platform"/>
            <consortium name="The Broad Institute Genome Sequencing Center for Infectious Disease"/>
            <person name="Wu L."/>
            <person name="Ma J."/>
        </authorList>
    </citation>
    <scope>NUCLEOTIDE SEQUENCE [LARGE SCALE GENOMIC DNA]</scope>
    <source>
        <strain evidence="15">CGMCC 1.15394</strain>
    </source>
</reference>
<keyword evidence="15" id="KW-1185">Reference proteome</keyword>
<dbReference type="FunFam" id="3.40.50.300:FF:000262">
    <property type="entry name" value="Cytidylate kinase"/>
    <property type="match status" value="1"/>
</dbReference>
<dbReference type="InterPro" id="IPR011994">
    <property type="entry name" value="Cytidylate_kinase_dom"/>
</dbReference>
<dbReference type="GO" id="GO:0036431">
    <property type="term" value="F:dCMP kinase activity"/>
    <property type="evidence" value="ECO:0007669"/>
    <property type="project" value="InterPro"/>
</dbReference>
<dbReference type="Proteomes" id="UP000638462">
    <property type="component" value="Unassembled WGS sequence"/>
</dbReference>
<keyword evidence="3 10" id="KW-0963">Cytoplasm</keyword>
<evidence type="ECO:0000259" key="11">
    <source>
        <dbReference type="Pfam" id="PF02224"/>
    </source>
</evidence>
<dbReference type="RefSeq" id="WP_063705481.1">
    <property type="nucleotide sequence ID" value="NZ_BMIT01000003.1"/>
</dbReference>
<gene>
    <name evidence="10 12" type="primary">cmk</name>
    <name evidence="13" type="ORF">D4741_02195</name>
    <name evidence="12" type="ORF">GCM10008027_11920</name>
</gene>
<name>A0A3A3EML5_9GAMM</name>
<dbReference type="Proteomes" id="UP000265938">
    <property type="component" value="Unassembled WGS sequence"/>
</dbReference>
<evidence type="ECO:0000256" key="6">
    <source>
        <dbReference type="ARBA" id="ARBA00022777"/>
    </source>
</evidence>
<evidence type="ECO:0000256" key="9">
    <source>
        <dbReference type="ARBA" id="ARBA00048478"/>
    </source>
</evidence>
<comment type="similarity">
    <text evidence="2 10">Belongs to the cytidylate kinase family. Type 1 subfamily.</text>
</comment>
<comment type="catalytic activity">
    <reaction evidence="8 10">
        <text>dCMP + ATP = dCDP + ADP</text>
        <dbReference type="Rhea" id="RHEA:25094"/>
        <dbReference type="ChEBI" id="CHEBI:30616"/>
        <dbReference type="ChEBI" id="CHEBI:57566"/>
        <dbReference type="ChEBI" id="CHEBI:58593"/>
        <dbReference type="ChEBI" id="CHEBI:456216"/>
        <dbReference type="EC" id="2.7.4.25"/>
    </reaction>
</comment>
<feature type="domain" description="Cytidylate kinase" evidence="11">
    <location>
        <begin position="9"/>
        <end position="224"/>
    </location>
</feature>
<dbReference type="GO" id="GO:0005524">
    <property type="term" value="F:ATP binding"/>
    <property type="evidence" value="ECO:0007669"/>
    <property type="project" value="UniProtKB-UniRule"/>
</dbReference>
<dbReference type="CDD" id="cd02020">
    <property type="entry name" value="CMPK"/>
    <property type="match status" value="1"/>
</dbReference>
<dbReference type="GO" id="GO:0006220">
    <property type="term" value="P:pyrimidine nucleotide metabolic process"/>
    <property type="evidence" value="ECO:0007669"/>
    <property type="project" value="UniProtKB-UniRule"/>
</dbReference>
<dbReference type="EMBL" id="BMIT01000003">
    <property type="protein sequence ID" value="GGE88621.1"/>
    <property type="molecule type" value="Genomic_DNA"/>
</dbReference>
<evidence type="ECO:0000256" key="4">
    <source>
        <dbReference type="ARBA" id="ARBA00022679"/>
    </source>
</evidence>
<keyword evidence="7 10" id="KW-0067">ATP-binding</keyword>